<name>A0A0E0G140_ORYNI</name>
<sequence length="74" mass="7557">MASGTAEQQAMTAITGTREDHEGRAASDDSGDHHHLSNHKLAQGASGADGTGNDAGQGARTPGFDLPGARMRRS</sequence>
<evidence type="ECO:0000313" key="3">
    <source>
        <dbReference type="Proteomes" id="UP000006591"/>
    </source>
</evidence>
<protein>
    <submittedName>
        <fullName evidence="2">Uncharacterized protein</fullName>
    </submittedName>
</protein>
<dbReference type="OMA" id="GTREDHE"/>
<feature type="region of interest" description="Disordered" evidence="1">
    <location>
        <begin position="1"/>
        <end position="74"/>
    </location>
</feature>
<dbReference type="AlphaFoldDB" id="A0A0E0G140"/>
<feature type="compositionally biased region" description="Polar residues" evidence="1">
    <location>
        <begin position="1"/>
        <end position="15"/>
    </location>
</feature>
<proteinExistence type="predicted"/>
<dbReference type="Proteomes" id="UP000006591">
    <property type="component" value="Chromosome 2"/>
</dbReference>
<dbReference type="Gramene" id="ONIVA02G03540.1">
    <property type="protein sequence ID" value="ONIVA02G03540.1"/>
    <property type="gene ID" value="ONIVA02G03540"/>
</dbReference>
<evidence type="ECO:0000313" key="2">
    <source>
        <dbReference type="EnsemblPlants" id="ONIVA02G03540.1"/>
    </source>
</evidence>
<reference evidence="2" key="2">
    <citation type="submission" date="2018-04" db="EMBL/GenBank/DDBJ databases">
        <title>OnivRS2 (Oryza nivara Reference Sequence Version 2).</title>
        <authorList>
            <person name="Zhang J."/>
            <person name="Kudrna D."/>
            <person name="Lee S."/>
            <person name="Talag J."/>
            <person name="Rajasekar S."/>
            <person name="Welchert J."/>
            <person name="Hsing Y.-I."/>
            <person name="Wing R.A."/>
        </authorList>
    </citation>
    <scope>NUCLEOTIDE SEQUENCE [LARGE SCALE GENOMIC DNA]</scope>
    <source>
        <strain evidence="2">SL10</strain>
    </source>
</reference>
<dbReference type="EnsemblPlants" id="ONIVA02G03540.1">
    <property type="protein sequence ID" value="ONIVA02G03540.1"/>
    <property type="gene ID" value="ONIVA02G03540"/>
</dbReference>
<organism evidence="2">
    <name type="scientific">Oryza nivara</name>
    <name type="common">Indian wild rice</name>
    <name type="synonym">Oryza sativa f. spontanea</name>
    <dbReference type="NCBI Taxonomy" id="4536"/>
    <lineage>
        <taxon>Eukaryota</taxon>
        <taxon>Viridiplantae</taxon>
        <taxon>Streptophyta</taxon>
        <taxon>Embryophyta</taxon>
        <taxon>Tracheophyta</taxon>
        <taxon>Spermatophyta</taxon>
        <taxon>Magnoliopsida</taxon>
        <taxon>Liliopsida</taxon>
        <taxon>Poales</taxon>
        <taxon>Poaceae</taxon>
        <taxon>BOP clade</taxon>
        <taxon>Oryzoideae</taxon>
        <taxon>Oryzeae</taxon>
        <taxon>Oryzinae</taxon>
        <taxon>Oryza</taxon>
    </lineage>
</organism>
<dbReference type="HOGENOM" id="CLU_182535_0_0_1"/>
<evidence type="ECO:0000256" key="1">
    <source>
        <dbReference type="SAM" id="MobiDB-lite"/>
    </source>
</evidence>
<keyword evidence="3" id="KW-1185">Reference proteome</keyword>
<accession>A0A0E0G140</accession>
<feature type="compositionally biased region" description="Basic and acidic residues" evidence="1">
    <location>
        <begin position="17"/>
        <end position="35"/>
    </location>
</feature>
<reference evidence="2" key="1">
    <citation type="submission" date="2015-04" db="UniProtKB">
        <authorList>
            <consortium name="EnsemblPlants"/>
        </authorList>
    </citation>
    <scope>IDENTIFICATION</scope>
    <source>
        <strain evidence="2">SL10</strain>
    </source>
</reference>